<evidence type="ECO:0000256" key="14">
    <source>
        <dbReference type="ARBA" id="ARBA00023254"/>
    </source>
</evidence>
<dbReference type="GO" id="GO:0000712">
    <property type="term" value="P:resolution of meiotic recombination intermediates"/>
    <property type="evidence" value="ECO:0007669"/>
    <property type="project" value="TreeGrafter"/>
</dbReference>
<accession>A0A067CHT1</accession>
<keyword evidence="13 15" id="KW-0539">Nucleus</keyword>
<dbReference type="PANTHER" id="PTHR13451:SF0">
    <property type="entry name" value="CROSSOVER JUNCTION ENDONUCLEASE MUS81"/>
    <property type="match status" value="1"/>
</dbReference>
<evidence type="ECO:0000256" key="10">
    <source>
        <dbReference type="ARBA" id="ARBA00022842"/>
    </source>
</evidence>
<dbReference type="InterPro" id="IPR027421">
    <property type="entry name" value="DNA_pol_lamdba_lyase_dom_sf"/>
</dbReference>
<dbReference type="SMART" id="SM00891">
    <property type="entry name" value="ERCC4"/>
    <property type="match status" value="1"/>
</dbReference>
<dbReference type="GO" id="GO:0048257">
    <property type="term" value="F:3'-flap endonuclease activity"/>
    <property type="evidence" value="ECO:0007669"/>
    <property type="project" value="TreeGrafter"/>
</dbReference>
<dbReference type="Gene3D" id="1.10.150.110">
    <property type="entry name" value="DNA polymerase beta, N-terminal domain-like"/>
    <property type="match status" value="1"/>
</dbReference>
<dbReference type="InterPro" id="IPR010996">
    <property type="entry name" value="HHH_MUS81"/>
</dbReference>
<dbReference type="GO" id="GO:0006308">
    <property type="term" value="P:DNA catabolic process"/>
    <property type="evidence" value="ECO:0007669"/>
    <property type="project" value="UniProtKB-UniRule"/>
</dbReference>
<sequence length="553" mass="60324">MACANPANEALAAALEKIVEAEAIKAATSTRNTGNQNHVVANYKRALYSIRHCAHVIRTGDEAKALKGIGNFIGQKIQGILTRLASGNGSVPEPDAPRPKKRKATVPDAPPVAVVAPRERAAPQEPGPKYRPARGKQPWYVLVALAELEATCEALSVDTEAVIARMKALGCTSDQGQLRASLVSLVNTHKVVAKSSLYGHLFLTADGIHSARYCQRSDAAAQAAEAGPVARRPRMEAPAITSDEAPTTTDAFDWMSTNLSKFEPKEVPLSHTQDEWEIVLLLDHREMVSRSSKSVFERKLLEAGVTCEVRGLHLGDMMWIARRHRPTFGGRPIEEEFVLDVIVERKAVSDLALSIIDKRYTEQKQRLADAGLRYVVYLLEGSLAVETILGATALATALTRTQVLNNYLVHHAASPDETVAFLSALHWHTVRAFSAVYKVRNAAPPVAASIGRPPACLRDFTQLIPTTWQSFGEFNETFRKKAAPTTGELYQMMLMQVPGISATRARDLGAAHPTFLSLWQETQKAAPQLPSRVNAVGRAVVTNLFRAKDYAAP</sequence>
<comment type="function">
    <text evidence="15">Interacts with EME1 to form a DNA structure-specific endonuclease with substrate preference for branched DNA structures with a 5'-end at the branch nick. Typical substrates include 3'-flap structures, D-loops, replication forks and nicked Holliday junctions. May be required in mitosis for the processing of stalled or collapsed replication fork intermediates. May be required in meiosis for the repair of meiosis-specific double strand breaks subsequent to single-end invasion (SEI).</text>
</comment>
<dbReference type="GeneID" id="24130408"/>
<evidence type="ECO:0000256" key="12">
    <source>
        <dbReference type="ARBA" id="ARBA00023204"/>
    </source>
</evidence>
<dbReference type="EMBL" id="KK583224">
    <property type="protein sequence ID" value="KDO26372.1"/>
    <property type="molecule type" value="Genomic_DNA"/>
</dbReference>
<dbReference type="RefSeq" id="XP_012202810.1">
    <property type="nucleotide sequence ID" value="XM_012347420.1"/>
</dbReference>
<evidence type="ECO:0000256" key="4">
    <source>
        <dbReference type="ARBA" id="ARBA00017114"/>
    </source>
</evidence>
<feature type="domain" description="ERCC4" evidence="17">
    <location>
        <begin position="279"/>
        <end position="383"/>
    </location>
</feature>
<feature type="region of interest" description="Disordered" evidence="16">
    <location>
        <begin position="85"/>
        <end position="110"/>
    </location>
</feature>
<keyword evidence="8 15" id="KW-0227">DNA damage</keyword>
<dbReference type="STRING" id="695850.A0A067CHT1"/>
<dbReference type="VEuPathDB" id="FungiDB:SPRG_08175"/>
<dbReference type="OMA" id="NNFFVQQ"/>
<evidence type="ECO:0000256" key="16">
    <source>
        <dbReference type="SAM" id="MobiDB-lite"/>
    </source>
</evidence>
<dbReference type="SUPFAM" id="SSF52980">
    <property type="entry name" value="Restriction endonuclease-like"/>
    <property type="match status" value="1"/>
</dbReference>
<evidence type="ECO:0000256" key="13">
    <source>
        <dbReference type="ARBA" id="ARBA00023242"/>
    </source>
</evidence>
<dbReference type="EC" id="3.1.22.-" evidence="15"/>
<dbReference type="GO" id="GO:0005634">
    <property type="term" value="C:nucleus"/>
    <property type="evidence" value="ECO:0007669"/>
    <property type="project" value="UniProtKB-SubCell"/>
</dbReference>
<evidence type="ECO:0000256" key="8">
    <source>
        <dbReference type="ARBA" id="ARBA00022763"/>
    </source>
</evidence>
<keyword evidence="6 15" id="KW-0479">Metal-binding</keyword>
<organism evidence="18 19">
    <name type="scientific">Saprolegnia parasitica (strain CBS 223.65)</name>
    <dbReference type="NCBI Taxonomy" id="695850"/>
    <lineage>
        <taxon>Eukaryota</taxon>
        <taxon>Sar</taxon>
        <taxon>Stramenopiles</taxon>
        <taxon>Oomycota</taxon>
        <taxon>Saprolegniomycetes</taxon>
        <taxon>Saprolegniales</taxon>
        <taxon>Saprolegniaceae</taxon>
        <taxon>Saprolegnia</taxon>
    </lineage>
</organism>
<dbReference type="OrthoDB" id="5963188at2759"/>
<protein>
    <recommendedName>
        <fullName evidence="4 15">Crossover junction endonuclease MUS81</fullName>
        <ecNumber evidence="15">3.1.22.-</ecNumber>
    </recommendedName>
</protein>
<dbReference type="GO" id="GO:0008821">
    <property type="term" value="F:crossover junction DNA endonuclease activity"/>
    <property type="evidence" value="ECO:0007669"/>
    <property type="project" value="UniProtKB-UniRule"/>
</dbReference>
<dbReference type="GO" id="GO:0048476">
    <property type="term" value="C:Holliday junction resolvase complex"/>
    <property type="evidence" value="ECO:0007669"/>
    <property type="project" value="UniProtKB-UniRule"/>
</dbReference>
<feature type="region of interest" description="Disordered" evidence="16">
    <location>
        <begin position="225"/>
        <end position="247"/>
    </location>
</feature>
<dbReference type="Gene3D" id="3.40.50.10130">
    <property type="match status" value="1"/>
</dbReference>
<dbReference type="FunFam" id="3.40.50.10130:FF:000005">
    <property type="entry name" value="crossover junction endonuclease MUS81 isoform X1"/>
    <property type="match status" value="1"/>
</dbReference>
<comment type="cofactor">
    <cofactor evidence="1 15">
        <name>Mg(2+)</name>
        <dbReference type="ChEBI" id="CHEBI:18420"/>
    </cofactor>
</comment>
<dbReference type="Pfam" id="PF02732">
    <property type="entry name" value="ERCC4"/>
    <property type="match status" value="1"/>
</dbReference>
<comment type="similarity">
    <text evidence="3 15">Belongs to the XPF family.</text>
</comment>
<comment type="subcellular location">
    <subcellularLocation>
        <location evidence="2 15">Nucleus</location>
    </subcellularLocation>
</comment>
<name>A0A067CHT1_SAPPC</name>
<dbReference type="InterPro" id="IPR006166">
    <property type="entry name" value="ERCC4_domain"/>
</dbReference>
<evidence type="ECO:0000256" key="3">
    <source>
        <dbReference type="ARBA" id="ARBA00010015"/>
    </source>
</evidence>
<dbReference type="InterPro" id="IPR047416">
    <property type="entry name" value="XPF_nuclease_Mus81"/>
</dbReference>
<keyword evidence="19" id="KW-1185">Reference proteome</keyword>
<evidence type="ECO:0000256" key="6">
    <source>
        <dbReference type="ARBA" id="ARBA00022723"/>
    </source>
</evidence>
<keyword evidence="10 15" id="KW-0460">Magnesium</keyword>
<dbReference type="Proteomes" id="UP000030745">
    <property type="component" value="Unassembled WGS sequence"/>
</dbReference>
<reference evidence="18 19" key="1">
    <citation type="journal article" date="2013" name="PLoS Genet.">
        <title>Distinctive expansion of potential virulence genes in the genome of the oomycete fish pathogen Saprolegnia parasitica.</title>
        <authorList>
            <person name="Jiang R.H."/>
            <person name="de Bruijn I."/>
            <person name="Haas B.J."/>
            <person name="Belmonte R."/>
            <person name="Lobach L."/>
            <person name="Christie J."/>
            <person name="van den Ackerveken G."/>
            <person name="Bottin A."/>
            <person name="Bulone V."/>
            <person name="Diaz-Moreno S.M."/>
            <person name="Dumas B."/>
            <person name="Fan L."/>
            <person name="Gaulin E."/>
            <person name="Govers F."/>
            <person name="Grenville-Briggs L.J."/>
            <person name="Horner N.R."/>
            <person name="Levin J.Z."/>
            <person name="Mammella M."/>
            <person name="Meijer H.J."/>
            <person name="Morris P."/>
            <person name="Nusbaum C."/>
            <person name="Oome S."/>
            <person name="Phillips A.J."/>
            <person name="van Rooyen D."/>
            <person name="Rzeszutek E."/>
            <person name="Saraiva M."/>
            <person name="Secombes C.J."/>
            <person name="Seidl M.F."/>
            <person name="Snel B."/>
            <person name="Stassen J.H."/>
            <person name="Sykes S."/>
            <person name="Tripathy S."/>
            <person name="van den Berg H."/>
            <person name="Vega-Arreguin J.C."/>
            <person name="Wawra S."/>
            <person name="Young S.K."/>
            <person name="Zeng Q."/>
            <person name="Dieguez-Uribeondo J."/>
            <person name="Russ C."/>
            <person name="Tyler B.M."/>
            <person name="van West P."/>
        </authorList>
    </citation>
    <scope>NUCLEOTIDE SEQUENCE [LARGE SCALE GENOMIC DNA]</scope>
    <source>
        <strain evidence="18 19">CBS 223.65</strain>
    </source>
</reference>
<evidence type="ECO:0000256" key="1">
    <source>
        <dbReference type="ARBA" id="ARBA00001946"/>
    </source>
</evidence>
<evidence type="ECO:0000256" key="7">
    <source>
        <dbReference type="ARBA" id="ARBA00022759"/>
    </source>
</evidence>
<evidence type="ECO:0000256" key="11">
    <source>
        <dbReference type="ARBA" id="ARBA00023172"/>
    </source>
</evidence>
<keyword evidence="5 15" id="KW-0540">Nuclease</keyword>
<evidence type="ECO:0000313" key="18">
    <source>
        <dbReference type="EMBL" id="KDO26372.1"/>
    </source>
</evidence>
<dbReference type="PANTHER" id="PTHR13451">
    <property type="entry name" value="CLASS II CROSSOVER JUNCTION ENDONUCLEASE MUS81"/>
    <property type="match status" value="1"/>
</dbReference>
<evidence type="ECO:0000259" key="17">
    <source>
        <dbReference type="SMART" id="SM00891"/>
    </source>
</evidence>
<evidence type="ECO:0000256" key="5">
    <source>
        <dbReference type="ARBA" id="ARBA00022722"/>
    </source>
</evidence>
<evidence type="ECO:0000256" key="9">
    <source>
        <dbReference type="ARBA" id="ARBA00022801"/>
    </source>
</evidence>
<dbReference type="GO" id="GO:0031573">
    <property type="term" value="P:mitotic intra-S DNA damage checkpoint signaling"/>
    <property type="evidence" value="ECO:0007669"/>
    <property type="project" value="TreeGrafter"/>
</dbReference>
<evidence type="ECO:0000256" key="15">
    <source>
        <dbReference type="RuleBase" id="RU369042"/>
    </source>
</evidence>
<dbReference type="Pfam" id="PF14716">
    <property type="entry name" value="HHH_8"/>
    <property type="match status" value="1"/>
</dbReference>
<keyword evidence="7 15" id="KW-0255">Endonuclease</keyword>
<dbReference type="SUPFAM" id="SSF47802">
    <property type="entry name" value="DNA polymerase beta, N-terminal domain-like"/>
    <property type="match status" value="1"/>
</dbReference>
<keyword evidence="14" id="KW-0469">Meiosis</keyword>
<keyword evidence="12 15" id="KW-0234">DNA repair</keyword>
<dbReference type="InterPro" id="IPR042530">
    <property type="entry name" value="EME1/EME2_C"/>
</dbReference>
<keyword evidence="11 15" id="KW-0233">DNA recombination</keyword>
<dbReference type="GO" id="GO:0046872">
    <property type="term" value="F:metal ion binding"/>
    <property type="evidence" value="ECO:0007669"/>
    <property type="project" value="UniProtKB-UniRule"/>
</dbReference>
<dbReference type="InterPro" id="IPR011335">
    <property type="entry name" value="Restrct_endonuc-II-like"/>
</dbReference>
<dbReference type="AlphaFoldDB" id="A0A067CHT1"/>
<gene>
    <name evidence="18" type="ORF">SPRG_08175</name>
</gene>
<dbReference type="CDD" id="cd20074">
    <property type="entry name" value="XPF_nuclease_Mus81"/>
    <property type="match status" value="1"/>
</dbReference>
<dbReference type="GO" id="GO:0000727">
    <property type="term" value="P:double-strand break repair via break-induced replication"/>
    <property type="evidence" value="ECO:0007669"/>
    <property type="project" value="UniProtKB-UniRule"/>
</dbReference>
<dbReference type="InterPro" id="IPR033309">
    <property type="entry name" value="Mus81"/>
</dbReference>
<keyword evidence="9 15" id="KW-0378">Hydrolase</keyword>
<evidence type="ECO:0000313" key="19">
    <source>
        <dbReference type="Proteomes" id="UP000030745"/>
    </source>
</evidence>
<dbReference type="Gene3D" id="1.10.150.670">
    <property type="entry name" value="Crossover junction endonuclease EME1, DNA-binding domain"/>
    <property type="match status" value="1"/>
</dbReference>
<proteinExistence type="inferred from homology"/>
<dbReference type="GO" id="GO:0003677">
    <property type="term" value="F:DNA binding"/>
    <property type="evidence" value="ECO:0007669"/>
    <property type="project" value="UniProtKB-UniRule"/>
</dbReference>
<dbReference type="KEGG" id="spar:SPRG_08175"/>
<evidence type="ECO:0000256" key="2">
    <source>
        <dbReference type="ARBA" id="ARBA00004123"/>
    </source>
</evidence>
<comment type="subunit">
    <text evidence="15">Interacts with EME1.</text>
</comment>